<accession>A0A562T4B1</accession>
<evidence type="ECO:0008006" key="3">
    <source>
        <dbReference type="Google" id="ProtNLM"/>
    </source>
</evidence>
<organism evidence="1 2">
    <name type="scientific">Chitinophaga japonensis</name>
    <name type="common">Flexibacter japonensis</name>
    <dbReference type="NCBI Taxonomy" id="104662"/>
    <lineage>
        <taxon>Bacteria</taxon>
        <taxon>Pseudomonadati</taxon>
        <taxon>Bacteroidota</taxon>
        <taxon>Chitinophagia</taxon>
        <taxon>Chitinophagales</taxon>
        <taxon>Chitinophagaceae</taxon>
        <taxon>Chitinophaga</taxon>
    </lineage>
</organism>
<name>A0A562T4B1_CHIJA</name>
<comment type="caution">
    <text evidence="1">The sequence shown here is derived from an EMBL/GenBank/DDBJ whole genome shotgun (WGS) entry which is preliminary data.</text>
</comment>
<dbReference type="Proteomes" id="UP000316778">
    <property type="component" value="Unassembled WGS sequence"/>
</dbReference>
<protein>
    <recommendedName>
        <fullName evidence="3">DUF3945 domain-containing protein</fullName>
    </recommendedName>
</protein>
<proteinExistence type="predicted"/>
<gene>
    <name evidence="1" type="ORF">LX66_1921</name>
</gene>
<evidence type="ECO:0000313" key="1">
    <source>
        <dbReference type="EMBL" id="TWI87850.1"/>
    </source>
</evidence>
<sequence>MKINRVLDDYRRWQDGERMIAKELPQAVSREGFLKAKLSHLEKIRRKYTGTENIEERIALIAIKEDVKRLEERLYPNRGRSFLLRLFRPLLLKKELKREALGEKQAQEQLRDEVARIGFGQAKEKIDRLIAKGVPAFKVPVSYYTAADRKMDFLLHFKTDGDGKYEMTGYDAALTMEGSETVVRGQSFTRDAPFTALHVQHLLEGRAVQLNDQAWRQLDFNDRDASGDFVMKVFPPDYGFDLEKEINKLAAGIDKEELEQKLKDGEAAMIELEISGKKECFEVTADPQYGRLLIQGTSGKRVGLNELLNPKKEQEVNLSVANSQNLAHMNVRKHGLTIV</sequence>
<dbReference type="EMBL" id="VLLG01000003">
    <property type="protein sequence ID" value="TWI87850.1"/>
    <property type="molecule type" value="Genomic_DNA"/>
</dbReference>
<evidence type="ECO:0000313" key="2">
    <source>
        <dbReference type="Proteomes" id="UP000316778"/>
    </source>
</evidence>
<reference evidence="1 2" key="1">
    <citation type="journal article" date="2013" name="Stand. Genomic Sci.">
        <title>Genomic Encyclopedia of Type Strains, Phase I: The one thousand microbial genomes (KMG-I) project.</title>
        <authorList>
            <person name="Kyrpides N.C."/>
            <person name="Woyke T."/>
            <person name="Eisen J.A."/>
            <person name="Garrity G."/>
            <person name="Lilburn T.G."/>
            <person name="Beck B.J."/>
            <person name="Whitman W.B."/>
            <person name="Hugenholtz P."/>
            <person name="Klenk H.P."/>
        </authorList>
    </citation>
    <scope>NUCLEOTIDE SEQUENCE [LARGE SCALE GENOMIC DNA]</scope>
    <source>
        <strain evidence="1 2">DSM 13484</strain>
    </source>
</reference>
<keyword evidence="2" id="KW-1185">Reference proteome</keyword>
<dbReference type="AlphaFoldDB" id="A0A562T4B1"/>